<organism evidence="4 5">
    <name type="scientific">Macrostomum lignano</name>
    <dbReference type="NCBI Taxonomy" id="282301"/>
    <lineage>
        <taxon>Eukaryota</taxon>
        <taxon>Metazoa</taxon>
        <taxon>Spiralia</taxon>
        <taxon>Lophotrochozoa</taxon>
        <taxon>Platyhelminthes</taxon>
        <taxon>Rhabditophora</taxon>
        <taxon>Macrostomorpha</taxon>
        <taxon>Macrostomida</taxon>
        <taxon>Macrostomidae</taxon>
        <taxon>Macrostomum</taxon>
    </lineage>
</organism>
<dbReference type="InterPro" id="IPR000477">
    <property type="entry name" value="RT_dom"/>
</dbReference>
<dbReference type="PANTHER" id="PTHR19446">
    <property type="entry name" value="REVERSE TRANSCRIPTASES"/>
    <property type="match status" value="1"/>
</dbReference>
<evidence type="ECO:0000256" key="2">
    <source>
        <dbReference type="SAM" id="MobiDB-lite"/>
    </source>
</evidence>
<evidence type="ECO:0000256" key="1">
    <source>
        <dbReference type="PROSITE-ProRule" id="PRU00042"/>
    </source>
</evidence>
<dbReference type="PROSITE" id="PS50157">
    <property type="entry name" value="ZINC_FINGER_C2H2_2"/>
    <property type="match status" value="1"/>
</dbReference>
<feature type="region of interest" description="Disordered" evidence="2">
    <location>
        <begin position="838"/>
        <end position="865"/>
    </location>
</feature>
<keyword evidence="4" id="KW-1185">Reference proteome</keyword>
<feature type="domain" description="C2H2-type" evidence="3">
    <location>
        <begin position="742"/>
        <end position="770"/>
    </location>
</feature>
<dbReference type="PROSITE" id="PS00028">
    <property type="entry name" value="ZINC_FINGER_C2H2_1"/>
    <property type="match status" value="2"/>
</dbReference>
<name>A0A1I8JLE5_9PLAT</name>
<dbReference type="Proteomes" id="UP000095280">
    <property type="component" value="Unplaced"/>
</dbReference>
<keyword evidence="1" id="KW-0862">Zinc</keyword>
<dbReference type="SMART" id="SM00355">
    <property type="entry name" value="ZnF_C2H2"/>
    <property type="match status" value="2"/>
</dbReference>
<keyword evidence="1" id="KW-0863">Zinc-finger</keyword>
<evidence type="ECO:0000259" key="3">
    <source>
        <dbReference type="PROSITE" id="PS50157"/>
    </source>
</evidence>
<dbReference type="InterPro" id="IPR013087">
    <property type="entry name" value="Znf_C2H2_type"/>
</dbReference>
<protein>
    <submittedName>
        <fullName evidence="5">C2H2-type domain-containing protein</fullName>
    </submittedName>
</protein>
<reference evidence="5" key="1">
    <citation type="submission" date="2016-11" db="UniProtKB">
        <authorList>
            <consortium name="WormBaseParasite"/>
        </authorList>
    </citation>
    <scope>IDENTIFICATION</scope>
</reference>
<keyword evidence="1" id="KW-0479">Metal-binding</keyword>
<accession>A0A1I8JLE5</accession>
<dbReference type="Pfam" id="PF00078">
    <property type="entry name" value="RVT_1"/>
    <property type="match status" value="1"/>
</dbReference>
<evidence type="ECO:0000313" key="4">
    <source>
        <dbReference type="Proteomes" id="UP000095280"/>
    </source>
</evidence>
<sequence>MEYWKRVLGRESDPDGRPVKPLREPAVEIEEPISLAECKKALRDLKQTASGPDGVSWSSVKSLGPGWLQYLFNSILACGYPTKSFKNSRTVLIPKTEKPSDPGEFRPLAIASVFGRVFHRILASRLGVWAPLGASQRAFQVNPAKCSTLAIIWDGKNKRWLHDAKGQFKFRGSTLPALGVEESYKYLGLQYGSKGKLKTGLELLKGMLRELKEAPLKPQQRVFLLRTNILPKIMYYLVNGRVHQYTLRECDKCVRRFLREVLHLPHDTPVSAFHACAKDGGLDIDCFESLVPMYKWQKLVSLEEVPDNLVRDLSQLPAIRKRFQLKGAQTSFNNRAEYRMFWKNKLLDNLDGFGLGEAADVPQVHSWVTDGSSLLTGEMYIKCLKIRWNVWPTAARASRGRRQAPLCDAGCRQIEGLGHILQQCNRTWDKRGARHDRIVEFVGSQVERRGFNVIKEKSFATPRGHRRPDLIIYNKDRVWIADVTICADRGAGPMALARDNKIKYYTDEDLATEVAKVAGPGAQSVVGLVWNWRGCCEKKTDEWLKKMGVPIESRRLASVRVLEGSVWCAEVFRKRTGINFAQVGGRNRSDDQELSNGALATKEGRVCTPAFCTSTSAPGKINATKSSPEDDSRRCRGTATGASTVAAGGIGCAFGYSGPRSLKCLQCEELVKTENEGREHAKSKHLSESVTIWCCKCNAFNRANLKGVVSHWGSCKGPVAVVAPGAGTSSTADSDPGDAAPHVCKFCERAFTTATGLGLHVQKSHKDEHNKALPTKKIFKYEDAEVKDLARAELTLRTKGRVNIELQKMFPHRTVQSIANLRKSEKYRSFLDEARSELEQTPSVASTTDDEVSTLPETVAEEEHQEMAEEPADAEELILEGIKAAINFFVSKYEFGPDSLKREVARYLKEGLVDSDCWSELEPLLKDAWFIKEEHGQKKAKRKPKSKSLPRLKRTGRAFHRREKYAICQKSLDKDFSGTISKILDGVEISEAEVRPEMAKIEEVYQQRLEGLRFERKTAPFDAQEVTRAIRESNKSTAAGPDRWFNGRCLKNLDCETVAALFNLWRFKQKIPSALRENRTILLPKGGDLTDANNWRPLTIGSLLLRLYAKSLTTRWSDAPICERQKAFRPVDGCWENINLLLGALKSAHKKRRQINLISIDLAKAFDNIQHGAIFNAMRRMVEITEKFFARQMLAVNLKKCKALRLLPVKGKRTLKVSSDPMLWKGEQLPMVKSIDDFISYLGVKVSVTGKVIWSVDQLRLWLDRVMKAPLKPDQKIKGIKEVLIGRLTYQLRLSEARVCELRRVTRMVRKACKQILHMQLGAPNAWAHLPLRKCGLGLPDFELTIPLMRRAACEKMKSSPDPVVANIKAAKRAIQDKYEQAYLSTQRGKLMNARWISAVKPYWLHGGTGVVKAGEYVSINKLVTRTIETRQFIHPGVTDFETLKCRRCGKAVETDLHVLNECPFTRLAQCRRHNFIADYLGKVLVDHGWEVWRERLVKKDLENFKPRPNLKGAEGAIIDVTVPYESNEAVLQSKERFKEAKYAGLKGQVAELLNINGGVKVVGIAVGALGTILTSTLEKAKGLGLDPVKVGKSLQISALRGSGHVWKAFRS</sequence>
<dbReference type="WBParaSite" id="maker-uti_cns_0048617-snap-gene-0.2-mRNA-1">
    <property type="protein sequence ID" value="maker-uti_cns_0048617-snap-gene-0.2-mRNA-1"/>
    <property type="gene ID" value="maker-uti_cns_0048617-snap-gene-0.2"/>
</dbReference>
<dbReference type="GO" id="GO:0008270">
    <property type="term" value="F:zinc ion binding"/>
    <property type="evidence" value="ECO:0007669"/>
    <property type="project" value="UniProtKB-KW"/>
</dbReference>
<evidence type="ECO:0000313" key="5">
    <source>
        <dbReference type="WBParaSite" id="maker-uti_cns_0048617-snap-gene-0.2-mRNA-1"/>
    </source>
</evidence>
<proteinExistence type="predicted"/>
<feature type="region of interest" description="Disordered" evidence="2">
    <location>
        <begin position="1"/>
        <end position="23"/>
    </location>
</feature>